<keyword evidence="2 6" id="KW-1003">Cell membrane</keyword>
<dbReference type="STRING" id="396588.Tgr7_2502"/>
<evidence type="ECO:0000256" key="6">
    <source>
        <dbReference type="RuleBase" id="RU366058"/>
    </source>
</evidence>
<reference evidence="8 9" key="1">
    <citation type="journal article" date="2011" name="Stand. Genomic Sci.">
        <title>Complete genome sequence of 'Thioalkalivibrio sulfidophilus' HL-EbGr7.</title>
        <authorList>
            <person name="Muyzer G."/>
            <person name="Sorokin D.Y."/>
            <person name="Mavromatis K."/>
            <person name="Lapidus A."/>
            <person name="Clum A."/>
            <person name="Ivanova N."/>
            <person name="Pati A."/>
            <person name="d'Haeseleer P."/>
            <person name="Woyke T."/>
            <person name="Kyrpides N.C."/>
        </authorList>
    </citation>
    <scope>NUCLEOTIDE SEQUENCE [LARGE SCALE GENOMIC DNA]</scope>
    <source>
        <strain evidence="8 9">HL-EbGR7</strain>
    </source>
</reference>
<dbReference type="AlphaFoldDB" id="B8GLM4"/>
<dbReference type="eggNOG" id="COG0398">
    <property type="taxonomic scope" value="Bacteria"/>
</dbReference>
<dbReference type="PANTHER" id="PTHR12677">
    <property type="entry name" value="GOLGI APPARATUS MEMBRANE PROTEIN TVP38-RELATED"/>
    <property type="match status" value="1"/>
</dbReference>
<comment type="subcellular location">
    <subcellularLocation>
        <location evidence="1 6">Cell membrane</location>
        <topology evidence="1 6">Multi-pass membrane protein</topology>
    </subcellularLocation>
</comment>
<evidence type="ECO:0000256" key="5">
    <source>
        <dbReference type="ARBA" id="ARBA00023136"/>
    </source>
</evidence>
<dbReference type="OrthoDB" id="6364240at2"/>
<keyword evidence="9" id="KW-1185">Reference proteome</keyword>
<dbReference type="RefSeq" id="WP_012639054.1">
    <property type="nucleotide sequence ID" value="NC_011901.1"/>
</dbReference>
<keyword evidence="4 6" id="KW-1133">Transmembrane helix</keyword>
<evidence type="ECO:0000313" key="9">
    <source>
        <dbReference type="Proteomes" id="UP000002383"/>
    </source>
</evidence>
<feature type="transmembrane region" description="Helical" evidence="6">
    <location>
        <begin position="63"/>
        <end position="89"/>
    </location>
</feature>
<feature type="transmembrane region" description="Helical" evidence="6">
    <location>
        <begin position="167"/>
        <end position="188"/>
    </location>
</feature>
<proteinExistence type="inferred from homology"/>
<evidence type="ECO:0000256" key="1">
    <source>
        <dbReference type="ARBA" id="ARBA00004651"/>
    </source>
</evidence>
<keyword evidence="3 6" id="KW-0812">Transmembrane</keyword>
<evidence type="ECO:0000256" key="4">
    <source>
        <dbReference type="ARBA" id="ARBA00022989"/>
    </source>
</evidence>
<keyword evidence="5 6" id="KW-0472">Membrane</keyword>
<evidence type="ECO:0000313" key="8">
    <source>
        <dbReference type="EMBL" id="ACL73579.1"/>
    </source>
</evidence>
<gene>
    <name evidence="8" type="ordered locus">Tgr7_2502</name>
</gene>
<comment type="similarity">
    <text evidence="6">Belongs to the TVP38/TMEM64 family.</text>
</comment>
<feature type="transmembrane region" description="Helical" evidence="6">
    <location>
        <begin position="27"/>
        <end position="43"/>
    </location>
</feature>
<evidence type="ECO:0000256" key="3">
    <source>
        <dbReference type="ARBA" id="ARBA00022692"/>
    </source>
</evidence>
<protein>
    <recommendedName>
        <fullName evidence="6">TVP38/TMEM64 family membrane protein</fullName>
    </recommendedName>
</protein>
<dbReference type="HOGENOM" id="CLU_1218395_0_0_6"/>
<dbReference type="InterPro" id="IPR015414">
    <property type="entry name" value="TMEM64"/>
</dbReference>
<organism evidence="8 9">
    <name type="scientific">Thioalkalivibrio sulfidiphilus (strain HL-EbGR7)</name>
    <dbReference type="NCBI Taxonomy" id="396588"/>
    <lineage>
        <taxon>Bacteria</taxon>
        <taxon>Pseudomonadati</taxon>
        <taxon>Pseudomonadota</taxon>
        <taxon>Gammaproteobacteria</taxon>
        <taxon>Chromatiales</taxon>
        <taxon>Ectothiorhodospiraceae</taxon>
        <taxon>Thioalkalivibrio</taxon>
    </lineage>
</organism>
<feature type="transmembrane region" description="Helical" evidence="6">
    <location>
        <begin position="96"/>
        <end position="115"/>
    </location>
</feature>
<dbReference type="EMBL" id="CP001339">
    <property type="protein sequence ID" value="ACL73579.1"/>
    <property type="molecule type" value="Genomic_DNA"/>
</dbReference>
<name>B8GLM4_THISH</name>
<dbReference type="KEGG" id="tgr:Tgr7_2502"/>
<sequence>MSADPEHREEGRGLAGEGERRRHRMRLMTIAGLVLLLVGLVLWQPVAVADVIDWGQSLAPHPAAIPVLILLQALLLALALPGTLMLWVVAPFYDPLTAAAILTAGSTLGALAAYYTSRWLGGLWQPGPTGQRVLDLLSRQGDVWTQLALRVLPGFPHSVINYGAGTLGLPLGPFMMATVIGLAFKWPIYTYAVHTLLTSGTEGTEIELMSLLPLLALAVLLVGGRALRARLG</sequence>
<evidence type="ECO:0000259" key="7">
    <source>
        <dbReference type="Pfam" id="PF09335"/>
    </source>
</evidence>
<dbReference type="Proteomes" id="UP000002383">
    <property type="component" value="Chromosome"/>
</dbReference>
<evidence type="ECO:0000256" key="2">
    <source>
        <dbReference type="ARBA" id="ARBA00022475"/>
    </source>
</evidence>
<accession>B8GLM4</accession>
<dbReference type="PANTHER" id="PTHR12677:SF59">
    <property type="entry name" value="GOLGI APPARATUS MEMBRANE PROTEIN TVP38-RELATED"/>
    <property type="match status" value="1"/>
</dbReference>
<comment type="caution">
    <text evidence="6">Lacks conserved residue(s) required for the propagation of feature annotation.</text>
</comment>
<dbReference type="InterPro" id="IPR032816">
    <property type="entry name" value="VTT_dom"/>
</dbReference>
<feature type="domain" description="VTT" evidence="7">
    <location>
        <begin position="80"/>
        <end position="194"/>
    </location>
</feature>
<dbReference type="GO" id="GO:0005886">
    <property type="term" value="C:plasma membrane"/>
    <property type="evidence" value="ECO:0007669"/>
    <property type="project" value="UniProtKB-SubCell"/>
</dbReference>
<dbReference type="Pfam" id="PF09335">
    <property type="entry name" value="VTT_dom"/>
    <property type="match status" value="1"/>
</dbReference>